<reference evidence="2" key="1">
    <citation type="journal article" date="2021" name="PeerJ">
        <title>Extensive microbial diversity within the chicken gut microbiome revealed by metagenomics and culture.</title>
        <authorList>
            <person name="Gilroy R."/>
            <person name="Ravi A."/>
            <person name="Getino M."/>
            <person name="Pursley I."/>
            <person name="Horton D.L."/>
            <person name="Alikhan N.F."/>
            <person name="Baker D."/>
            <person name="Gharbi K."/>
            <person name="Hall N."/>
            <person name="Watson M."/>
            <person name="Adriaenssens E.M."/>
            <person name="Foster-Nyarko E."/>
            <person name="Jarju S."/>
            <person name="Secka A."/>
            <person name="Antonio M."/>
            <person name="Oren A."/>
            <person name="Chaudhuri R.R."/>
            <person name="La Ragione R."/>
            <person name="Hildebrand F."/>
            <person name="Pallen M.J."/>
        </authorList>
    </citation>
    <scope>NUCLEOTIDE SEQUENCE</scope>
    <source>
        <strain evidence="2">23274</strain>
    </source>
</reference>
<feature type="domain" description="N-acetyltransferase" evidence="1">
    <location>
        <begin position="1"/>
        <end position="150"/>
    </location>
</feature>
<evidence type="ECO:0000313" key="2">
    <source>
        <dbReference type="EMBL" id="HIX02854.1"/>
    </source>
</evidence>
<gene>
    <name evidence="2" type="ORF">H9863_01895</name>
</gene>
<dbReference type="Pfam" id="PF13673">
    <property type="entry name" value="Acetyltransf_10"/>
    <property type="match status" value="1"/>
</dbReference>
<feature type="domain" description="N-acetyltransferase" evidence="1">
    <location>
        <begin position="155"/>
        <end position="294"/>
    </location>
</feature>
<keyword evidence="2" id="KW-0012">Acyltransferase</keyword>
<reference evidence="2" key="2">
    <citation type="submission" date="2021-04" db="EMBL/GenBank/DDBJ databases">
        <authorList>
            <person name="Gilroy R."/>
        </authorList>
    </citation>
    <scope>NUCLEOTIDE SEQUENCE</scope>
    <source>
        <strain evidence="2">23274</strain>
    </source>
</reference>
<dbReference type="InterPro" id="IPR000182">
    <property type="entry name" value="GNAT_dom"/>
</dbReference>
<name>A0A9D1UYR4_9BACT</name>
<comment type="caution">
    <text evidence="2">The sequence shown here is derived from an EMBL/GenBank/DDBJ whole genome shotgun (WGS) entry which is preliminary data.</text>
</comment>
<dbReference type="CDD" id="cd04301">
    <property type="entry name" value="NAT_SF"/>
    <property type="match status" value="2"/>
</dbReference>
<dbReference type="InterPro" id="IPR052564">
    <property type="entry name" value="N-acetyltrans/Recomb-assoc"/>
</dbReference>
<dbReference type="GO" id="GO:0016747">
    <property type="term" value="F:acyltransferase activity, transferring groups other than amino-acyl groups"/>
    <property type="evidence" value="ECO:0007669"/>
    <property type="project" value="InterPro"/>
</dbReference>
<organism evidence="2 3">
    <name type="scientific">Candidatus Odoribacter faecigallinarum</name>
    <dbReference type="NCBI Taxonomy" id="2838706"/>
    <lineage>
        <taxon>Bacteria</taxon>
        <taxon>Pseudomonadati</taxon>
        <taxon>Bacteroidota</taxon>
        <taxon>Bacteroidia</taxon>
        <taxon>Bacteroidales</taxon>
        <taxon>Odoribacteraceae</taxon>
        <taxon>Odoribacter</taxon>
    </lineage>
</organism>
<feature type="non-terminal residue" evidence="2">
    <location>
        <position position="294"/>
    </location>
</feature>
<evidence type="ECO:0000259" key="1">
    <source>
        <dbReference type="PROSITE" id="PS51186"/>
    </source>
</evidence>
<dbReference type="Gene3D" id="3.40.630.30">
    <property type="match status" value="2"/>
</dbReference>
<sequence>MKIERITGNKKRFLPLLLLADEQESMIDRYLERGDLFVMYDVPDMPVALAVVTAEGPGVCELKNLAVSPSLQRKGYGSRMLDFLCNRYCATCHTLLVGTGDSMQTTSFYRKNGFVYSHTVPDFFLRNYDHPIIEEGKQLKDMIYFSKPLSDSAAYPLRPVTLEDIPEMRDLFCSTVLSVNSKDYTPEEVADWASCGESTEHWADLLSRLYFMAALDSEGHIIGFASIRDDGYLHSMFVHKDWQGRGVATALLKEMEGYARRQGIAQITSEVSITARPFFEKRGYVVQKAQQARA</sequence>
<dbReference type="InterPro" id="IPR016181">
    <property type="entry name" value="Acyl_CoA_acyltransferase"/>
</dbReference>
<dbReference type="PANTHER" id="PTHR43451">
    <property type="entry name" value="ACETYLTRANSFERASE (GNAT) FAMILY PROTEIN"/>
    <property type="match status" value="1"/>
</dbReference>
<dbReference type="AlphaFoldDB" id="A0A9D1UYR4"/>
<dbReference type="PROSITE" id="PS51186">
    <property type="entry name" value="GNAT"/>
    <property type="match status" value="2"/>
</dbReference>
<evidence type="ECO:0000313" key="3">
    <source>
        <dbReference type="Proteomes" id="UP000824202"/>
    </source>
</evidence>
<dbReference type="Proteomes" id="UP000824202">
    <property type="component" value="Unassembled WGS sequence"/>
</dbReference>
<dbReference type="Pfam" id="PF13508">
    <property type="entry name" value="Acetyltransf_7"/>
    <property type="match status" value="1"/>
</dbReference>
<proteinExistence type="predicted"/>
<dbReference type="SUPFAM" id="SSF55729">
    <property type="entry name" value="Acyl-CoA N-acyltransferases (Nat)"/>
    <property type="match status" value="2"/>
</dbReference>
<dbReference type="EMBL" id="DXFT01000036">
    <property type="protein sequence ID" value="HIX02854.1"/>
    <property type="molecule type" value="Genomic_DNA"/>
</dbReference>
<protein>
    <submittedName>
        <fullName evidence="2">GNAT family N-acetyltransferase</fullName>
        <ecNumber evidence="2">2.3.1.-</ecNumber>
    </submittedName>
</protein>
<dbReference type="PANTHER" id="PTHR43451:SF1">
    <property type="entry name" value="ACETYLTRANSFERASE"/>
    <property type="match status" value="1"/>
</dbReference>
<keyword evidence="2" id="KW-0808">Transferase</keyword>
<accession>A0A9D1UYR4</accession>
<dbReference type="EC" id="2.3.1.-" evidence="2"/>